<keyword evidence="2" id="KW-1185">Reference proteome</keyword>
<name>A0A0B6WWG6_9BACT</name>
<gene>
    <name evidence="1" type="ORF">PYK22_01457</name>
</gene>
<evidence type="ECO:0000313" key="1">
    <source>
        <dbReference type="EMBL" id="CDM65456.1"/>
    </source>
</evidence>
<dbReference type="EMBL" id="CBXV010000005">
    <property type="protein sequence ID" value="CDM65456.1"/>
    <property type="molecule type" value="Genomic_DNA"/>
</dbReference>
<accession>A0A0B6WWG6</accession>
<dbReference type="RefSeq" id="WP_041975770.1">
    <property type="nucleotide sequence ID" value="NZ_CBXV010000005.1"/>
</dbReference>
<dbReference type="STRING" id="454194.PYK22_01457"/>
<dbReference type="Proteomes" id="UP000031518">
    <property type="component" value="Unassembled WGS sequence"/>
</dbReference>
<sequence length="210" mass="23747" precursor="true">MGRGEDNFGRASSAKRAPRLQILRSAKAACATLIILNLARVLFAQNVFLPAPPPYRYIPKDERARLDETKNLKSRVALSLELSGERLSRAEELTNEQKFDEAVSELGIYQAIIEDALRALKEGETKGNRRRDLYRRFEIALRGQLSRLEAIRRLMPSEQAVNMNSIINAIKRARIDAINAFYGHVVIHDIEESASQEKSAADTMTKRKEP</sequence>
<reference evidence="1 2" key="2">
    <citation type="submission" date="2015-01" db="EMBL/GenBank/DDBJ databases">
        <title>Complete genome sequence of Pyrinomonas methylaliphatogenes type strain K22T.</title>
        <authorList>
            <person name="Lee K.C.Y."/>
            <person name="Power J.F."/>
            <person name="Dunfield P.F."/>
            <person name="Morgan X.C."/>
            <person name="Huttenhower C."/>
            <person name="Stott M.B."/>
        </authorList>
    </citation>
    <scope>NUCLEOTIDE SEQUENCE [LARGE SCALE GENOMIC DNA]</scope>
    <source>
        <strain evidence="1 2">K22</strain>
    </source>
</reference>
<reference evidence="1 2" key="1">
    <citation type="submission" date="2013-12" db="EMBL/GenBank/DDBJ databases">
        <authorList>
            <person name="Stott M."/>
        </authorList>
    </citation>
    <scope>NUCLEOTIDE SEQUENCE [LARGE SCALE GENOMIC DNA]</scope>
    <source>
        <strain evidence="1 2">K22</strain>
    </source>
</reference>
<protein>
    <recommendedName>
        <fullName evidence="3">DUF5667 domain-containing protein</fullName>
    </recommendedName>
</protein>
<proteinExistence type="predicted"/>
<organism evidence="1 2">
    <name type="scientific">Pyrinomonas methylaliphatogenes</name>
    <dbReference type="NCBI Taxonomy" id="454194"/>
    <lineage>
        <taxon>Bacteria</taxon>
        <taxon>Pseudomonadati</taxon>
        <taxon>Acidobacteriota</taxon>
        <taxon>Blastocatellia</taxon>
        <taxon>Blastocatellales</taxon>
        <taxon>Pyrinomonadaceae</taxon>
        <taxon>Pyrinomonas</taxon>
    </lineage>
</organism>
<evidence type="ECO:0008006" key="3">
    <source>
        <dbReference type="Google" id="ProtNLM"/>
    </source>
</evidence>
<dbReference type="AlphaFoldDB" id="A0A0B6WWG6"/>
<evidence type="ECO:0000313" key="2">
    <source>
        <dbReference type="Proteomes" id="UP000031518"/>
    </source>
</evidence>